<gene>
    <name evidence="1" type="ORF">C6Y14_22050</name>
</gene>
<sequence length="67" mass="7237">MSSQRQPRGPDASVAFYQSIACRIGTHHACSESSPASAPVDVPVIYETCDCACHSMPDYSTATEMKR</sequence>
<protein>
    <submittedName>
        <fullName evidence="1">Uncharacterized protein</fullName>
    </submittedName>
</protein>
<dbReference type="EMBL" id="PYBJ01000014">
    <property type="protein sequence ID" value="PSM41446.1"/>
    <property type="molecule type" value="Genomic_DNA"/>
</dbReference>
<evidence type="ECO:0000313" key="2">
    <source>
        <dbReference type="Proteomes" id="UP000240429"/>
    </source>
</evidence>
<reference evidence="1 2" key="1">
    <citation type="submission" date="2018-03" db="EMBL/GenBank/DDBJ databases">
        <title>Streptomyces dioscori sp. nov., a novel endophytic actinobacterium isolated from bulbil of Dioscorea bulbifera L.</title>
        <authorList>
            <person name="Zhikuan W."/>
        </authorList>
    </citation>
    <scope>NUCLEOTIDE SEQUENCE [LARGE SCALE GENOMIC DNA]</scope>
    <source>
        <strain evidence="1 2">A217</strain>
    </source>
</reference>
<evidence type="ECO:0000313" key="1">
    <source>
        <dbReference type="EMBL" id="PSM41446.1"/>
    </source>
</evidence>
<keyword evidence="2" id="KW-1185">Reference proteome</keyword>
<dbReference type="AlphaFoldDB" id="A0A2P8Q5B8"/>
<accession>A0A2P8Q5B8</accession>
<comment type="caution">
    <text evidence="1">The sequence shown here is derived from an EMBL/GenBank/DDBJ whole genome shotgun (WGS) entry which is preliminary data.</text>
</comment>
<organism evidence="1 2">
    <name type="scientific">Streptomyces dioscori</name>
    <dbReference type="NCBI Taxonomy" id="2109333"/>
    <lineage>
        <taxon>Bacteria</taxon>
        <taxon>Bacillati</taxon>
        <taxon>Actinomycetota</taxon>
        <taxon>Actinomycetes</taxon>
        <taxon>Kitasatosporales</taxon>
        <taxon>Streptomycetaceae</taxon>
        <taxon>Streptomyces</taxon>
        <taxon>Streptomyces aurantiacus group</taxon>
    </lineage>
</organism>
<proteinExistence type="predicted"/>
<name>A0A2P8Q5B8_9ACTN</name>
<dbReference type="Proteomes" id="UP000240429">
    <property type="component" value="Unassembled WGS sequence"/>
</dbReference>